<proteinExistence type="predicted"/>
<dbReference type="CDD" id="cd02019">
    <property type="entry name" value="NK"/>
    <property type="match status" value="1"/>
</dbReference>
<dbReference type="InterPro" id="IPR027417">
    <property type="entry name" value="P-loop_NTPase"/>
</dbReference>
<evidence type="ECO:0000313" key="2">
    <source>
        <dbReference type="Proteomes" id="UP000199410"/>
    </source>
</evidence>
<comment type="caution">
    <text evidence="1">The sequence shown here is derived from an EMBL/GenBank/DDBJ whole genome shotgun (WGS) entry which is preliminary data.</text>
</comment>
<name>A0A1H9MR63_9BACI</name>
<dbReference type="RefSeq" id="WP_089986545.1">
    <property type="nucleotide sequence ID" value="NZ_FMUG01000002.1"/>
</dbReference>
<evidence type="ECO:0000313" key="1">
    <source>
        <dbReference type="EMBL" id="SER25969.1"/>
    </source>
</evidence>
<reference evidence="1 2" key="1">
    <citation type="submission" date="2016-10" db="EMBL/GenBank/DDBJ databases">
        <authorList>
            <person name="Varghese N."/>
            <person name="Submissions S."/>
        </authorList>
    </citation>
    <scope>NUCLEOTIDE SEQUENCE [LARGE SCALE GENOMIC DNA]</scope>
    <source>
        <strain evidence="1 2">TC-13</strain>
    </source>
</reference>
<accession>A0A1H9MR63</accession>
<dbReference type="EMBL" id="FOEL01000012">
    <property type="protein sequence ID" value="SER25969.1"/>
    <property type="molecule type" value="Genomic_DNA"/>
</dbReference>
<protein>
    <submittedName>
        <fullName evidence="1">Uncharacterized protein</fullName>
    </submittedName>
</protein>
<dbReference type="AlphaFoldDB" id="A0A1H9MR63"/>
<sequence length="271" mass="30959">MKVYSLSGPSGTGKSTSALSFAHKIGVQAIIDDGLLIVNGVRVAGVSAKFEKNTITAVRRAIFTDQEHRDAVKKALATHRVESILLIGTSTKMTNSIAKQLELGAIEHYYAVEDVRSFKDIQKARFIRQTQGKHVMPIPYRQVEQNFFKRLVLKGMEIFSTKREKIGETTIVRPDFQREYIEISHHIYVQLLTYCCQQQDFVQKVEQVQFVLGEHVQAILSLQVRLPIDYPLAERLYNLQHAVQTEFYEHFGYELDAIHVHAKSGIQKRKS</sequence>
<dbReference type="Proteomes" id="UP000199410">
    <property type="component" value="Unassembled WGS sequence"/>
</dbReference>
<gene>
    <name evidence="1" type="ORF">SAMN02787113_03394</name>
</gene>
<organism evidence="1 2">
    <name type="scientific">Lysinibacillus fusiformis</name>
    <dbReference type="NCBI Taxonomy" id="28031"/>
    <lineage>
        <taxon>Bacteria</taxon>
        <taxon>Bacillati</taxon>
        <taxon>Bacillota</taxon>
        <taxon>Bacilli</taxon>
        <taxon>Bacillales</taxon>
        <taxon>Bacillaceae</taxon>
        <taxon>Lysinibacillus</taxon>
    </lineage>
</organism>
<dbReference type="SUPFAM" id="SSF52540">
    <property type="entry name" value="P-loop containing nucleoside triphosphate hydrolases"/>
    <property type="match status" value="1"/>
</dbReference>